<dbReference type="EMBL" id="JANPWB010000012">
    <property type="protein sequence ID" value="KAJ1114164.1"/>
    <property type="molecule type" value="Genomic_DNA"/>
</dbReference>
<dbReference type="InterPro" id="IPR026302">
    <property type="entry name" value="NEDD4-bd_p2"/>
</dbReference>
<dbReference type="GO" id="GO:0000122">
    <property type="term" value="P:negative regulation of transcription by RNA polymerase II"/>
    <property type="evidence" value="ECO:0007669"/>
    <property type="project" value="TreeGrafter"/>
</dbReference>
<feature type="region of interest" description="Disordered" evidence="1">
    <location>
        <begin position="155"/>
        <end position="329"/>
    </location>
</feature>
<feature type="compositionally biased region" description="Polar residues" evidence="1">
    <location>
        <begin position="1379"/>
        <end position="1388"/>
    </location>
</feature>
<evidence type="ECO:0000313" key="2">
    <source>
        <dbReference type="EMBL" id="KAJ1114164.1"/>
    </source>
</evidence>
<reference evidence="2" key="1">
    <citation type="journal article" date="2022" name="bioRxiv">
        <title>Sequencing and chromosome-scale assembly of the giantPleurodeles waltlgenome.</title>
        <authorList>
            <person name="Brown T."/>
            <person name="Elewa A."/>
            <person name="Iarovenko S."/>
            <person name="Subramanian E."/>
            <person name="Araus A.J."/>
            <person name="Petzold A."/>
            <person name="Susuki M."/>
            <person name="Suzuki K.-i.T."/>
            <person name="Hayashi T."/>
            <person name="Toyoda A."/>
            <person name="Oliveira C."/>
            <person name="Osipova E."/>
            <person name="Leigh N.D."/>
            <person name="Simon A."/>
            <person name="Yun M.H."/>
        </authorList>
    </citation>
    <scope>NUCLEOTIDE SEQUENCE</scope>
    <source>
        <strain evidence="2">20211129_DDA</strain>
        <tissue evidence="2">Liver</tissue>
    </source>
</reference>
<feature type="region of interest" description="Disordered" evidence="1">
    <location>
        <begin position="1139"/>
        <end position="1437"/>
    </location>
</feature>
<dbReference type="Gene3D" id="3.40.50.300">
    <property type="entry name" value="P-loop containing nucleotide triphosphate hydrolases"/>
    <property type="match status" value="1"/>
</dbReference>
<feature type="compositionally biased region" description="Polar residues" evidence="1">
    <location>
        <begin position="237"/>
        <end position="247"/>
    </location>
</feature>
<dbReference type="GO" id="GO:0005634">
    <property type="term" value="C:nucleus"/>
    <property type="evidence" value="ECO:0007669"/>
    <property type="project" value="TreeGrafter"/>
</dbReference>
<dbReference type="PANTHER" id="PTHR13308:SF23">
    <property type="entry name" value="NEDD4-BINDING PROTEIN 2-LIKE 2"/>
    <property type="match status" value="1"/>
</dbReference>
<sequence>MDSIDYRQECLRLLSDTTYYAPLTRDPTKLLLSQINVMVEEAKRPLTTILELERIAPDSGVRAPFRVREKARLPRGRRRNRPNAEMLNAERKTCELQCEKTSTYEPCYKKLKSEETSHLKPLDGTEGLQEQEDIETESKIEDSFDCSPCNTVGFSATQEKIEGETKSDGILPLGHGPNKTESKSSEVLNSKPFDPLKGSPSLEAKYDAVSPTKQKTIEIESKSDERVLPEQQKIETGLQSEEVSNLGLNGKLEVPPGQETTGSESKSVATSYLVSRSSLEPVQLQETIERESKETGSAKACDDKNEETSHEAESSDVLETHELEPSILSVQKAEKRANVLEYESELTDEPCSKKCKTGEACHLILHHRLEGPLPKEILENDQNKRECSNVHTDGESVKTSNETENSDVLKTPESGSINSLQNESCSSAAIENMCPFQLEQECPPLTESAELGSEENVNTLLCLESQGKSKIEKYETSKVFIGPLCKTDLKRENSIDNTKVGAGESSDVATSKLFNEAKKVDDSLIKSGEKVEIDNELSQFYKELEQLEDSDDLVDSAQENEQSLLVPQNKGGAHSSKADSTWQSGNKHKNIYSYGPASSGAEQQFGGHIQSTCWNTSMPPPWPSWQQPQTLSFPQGPTFTPYSHNLTYQPYPTGTFSPQVTYPAYPNYAPLSTNYSTPAYPGSAFPPPSSAPYSSTYNYAAYPGPTPASSFPPPSNAPYLSTPLTSSLPPAPPSSFLPPPSSLPPPPISLLPPSSLPPPPPPPPSSLPLPPPSSLPPPPPSSLPPPPPSSFPPPPPSSFPPPPSSFPPPPSSLLPPPSSLPLPPLSSLPPPPPPPHPPPPPPPPHSLPPPASPFPPPGSHFPRASPASTFSLPPPGPLRPPGSLPLPSNVPPPTVSAFPHQPALSIPCSSASSMPPPLTNSLPPAPPANSLPPAPTCSLPSATVSIIYPPATSASSIRPPPSNYFIPPNQTLTDSLYTANNCRPPINASVPSTADVATSSPLPGADPPGGDNHLASALPRQGNISPFDKTHGVSTFPTGCKDLSTGTLGSTNMLPSFSNVPSQDASRCGSACPSPLTTPPIFSQHSANTVPHLDKPPSAQSQPGTKFHYSRPQTPVSAPQSASTGYHANADKALALTTLPPSLNSTNFNKPQPGSTFSSSRNGPPANTIDQGFTLPPPRVGHLLSTTKETNTLPPPRKGLYPNTSCPSSTFPPPRNVPLSDSPNFEGPFPRSRIEPPSNSLGQSGTFSSSGFGPPHSTPHLTGNLPSPRNGPSPSSPYPATSTLSSTRLAPSPSLPHPATNIPSCRNGDNYPSQNNGPPPNTPRVINGAPPLNYPPPSDEIYVESDFPPSRYCPPNSKQERTNNGSPARQEFSRDAPYTANNFLSSWYQPPKDDPHVAVEFPPSRSHTDNPSKYRSDQPLRSKISSRCRSPKETQSSECTFFPSVYHHLSGTLQSKKDSFSSRYRPTADLGKDFHSSRYSPSQDSSDSENDFPPPQYPPSNDATLASAAFYQPPDKAHSENDFLPLKCRPSSSLHEEIFYPSSRFQLPDETQCTADDFHPSRYRAPVDLPDAVNKFPSSRYASPSDTRFTPTTLPLSRYGSPCDTPHSEITFPPSRRGCPPNEPSHLFSSLRSRSPPNKSFVGSSFLSTREHHPHSQHRPCTSPLRSNEPHHNGYDVYRKRNTSSMWDCSKSVEKNESSDEDDMYKYMAYADRNSDEDVLSKSDHHCKIKTEFWKEHEIEYKSEDVDRFSCTAVPSKPSGHKLLILLRGVPGSGKTTLANDLLDKSPEGTVLSTDDFFRQRDGYNFVGKKLGNAHEWNQDRAMKAMDEGRTPVIIDNTNTQAWEMKPYVEMAIERGYTVQFHEPETWWKRDPVELEK</sequence>
<feature type="compositionally biased region" description="Polar residues" evidence="1">
    <location>
        <begin position="397"/>
        <end position="420"/>
    </location>
</feature>
<evidence type="ECO:0000256" key="1">
    <source>
        <dbReference type="SAM" id="MobiDB-lite"/>
    </source>
</evidence>
<dbReference type="SUPFAM" id="SSF52540">
    <property type="entry name" value="P-loop containing nucleoside triphosphate hydrolases"/>
    <property type="match status" value="1"/>
</dbReference>
<feature type="compositionally biased region" description="Polar residues" evidence="1">
    <location>
        <begin position="1080"/>
        <end position="1089"/>
    </location>
</feature>
<feature type="compositionally biased region" description="Low complexity" evidence="1">
    <location>
        <begin position="1278"/>
        <end position="1287"/>
    </location>
</feature>
<feature type="compositionally biased region" description="Basic and acidic residues" evidence="1">
    <location>
        <begin position="1406"/>
        <end position="1420"/>
    </location>
</feature>
<feature type="compositionally biased region" description="Pro residues" evidence="1">
    <location>
        <begin position="872"/>
        <end position="894"/>
    </location>
</feature>
<dbReference type="PANTHER" id="PTHR13308">
    <property type="entry name" value="NEDD4-BINDING PROTEIN 2-LIKE 1"/>
    <property type="match status" value="1"/>
</dbReference>
<feature type="compositionally biased region" description="Polar residues" evidence="1">
    <location>
        <begin position="1576"/>
        <end position="1595"/>
    </location>
</feature>
<protein>
    <submittedName>
        <fullName evidence="2">Uncharacterized protein</fullName>
    </submittedName>
</protein>
<name>A0AAV7NFC5_PLEWA</name>
<feature type="compositionally biased region" description="Polar residues" evidence="1">
    <location>
        <begin position="1423"/>
        <end position="1437"/>
    </location>
</feature>
<feature type="compositionally biased region" description="Polar residues" evidence="1">
    <location>
        <begin position="258"/>
        <end position="286"/>
    </location>
</feature>
<accession>A0AAV7NFC5</accession>
<feature type="compositionally biased region" description="Basic and acidic residues" evidence="1">
    <location>
        <begin position="385"/>
        <end position="396"/>
    </location>
</feature>
<feature type="compositionally biased region" description="Basic and acidic residues" evidence="1">
    <location>
        <begin position="287"/>
        <end position="324"/>
    </location>
</feature>
<dbReference type="Pfam" id="PF13671">
    <property type="entry name" value="AAA_33"/>
    <property type="match status" value="1"/>
</dbReference>
<feature type="compositionally biased region" description="Polar residues" evidence="1">
    <location>
        <begin position="1139"/>
        <end position="1162"/>
    </location>
</feature>
<feature type="region of interest" description="Disordered" evidence="1">
    <location>
        <begin position="1576"/>
        <end position="1675"/>
    </location>
</feature>
<proteinExistence type="predicted"/>
<feature type="compositionally biased region" description="Low complexity" evidence="1">
    <location>
        <begin position="1244"/>
        <end position="1268"/>
    </location>
</feature>
<feature type="region of interest" description="Disordered" evidence="1">
    <location>
        <begin position="385"/>
        <end position="420"/>
    </location>
</feature>
<feature type="compositionally biased region" description="Polar residues" evidence="1">
    <location>
        <begin position="1627"/>
        <end position="1648"/>
    </location>
</feature>
<feature type="region of interest" description="Disordered" evidence="1">
    <location>
        <begin position="1077"/>
        <end position="1125"/>
    </location>
</feature>
<feature type="region of interest" description="Disordered" evidence="1">
    <location>
        <begin position="564"/>
        <end position="602"/>
    </location>
</feature>
<feature type="compositionally biased region" description="Low complexity" evidence="1">
    <location>
        <begin position="717"/>
        <end position="728"/>
    </location>
</feature>
<feature type="region of interest" description="Disordered" evidence="1">
    <location>
        <begin position="618"/>
        <end position="638"/>
    </location>
</feature>
<evidence type="ECO:0000313" key="3">
    <source>
        <dbReference type="Proteomes" id="UP001066276"/>
    </source>
</evidence>
<feature type="compositionally biased region" description="Pro residues" evidence="1">
    <location>
        <begin position="914"/>
        <end position="935"/>
    </location>
</feature>
<dbReference type="Proteomes" id="UP001066276">
    <property type="component" value="Chromosome 8"/>
</dbReference>
<comment type="caution">
    <text evidence="2">The sequence shown here is derived from an EMBL/GenBank/DDBJ whole genome shotgun (WGS) entry which is preliminary data.</text>
</comment>
<feature type="region of interest" description="Disordered" evidence="1">
    <location>
        <begin position="980"/>
        <end position="1030"/>
    </location>
</feature>
<keyword evidence="3" id="KW-1185">Reference proteome</keyword>
<feature type="compositionally biased region" description="Polar residues" evidence="1">
    <location>
        <begin position="1111"/>
        <end position="1125"/>
    </location>
</feature>
<dbReference type="InterPro" id="IPR027417">
    <property type="entry name" value="P-loop_NTPase"/>
</dbReference>
<feature type="compositionally biased region" description="Pro residues" evidence="1">
    <location>
        <begin position="729"/>
        <end position="859"/>
    </location>
</feature>
<feature type="region of interest" description="Disordered" evidence="1">
    <location>
        <begin position="712"/>
        <end position="936"/>
    </location>
</feature>
<feature type="region of interest" description="Disordered" evidence="1">
    <location>
        <begin position="115"/>
        <end position="141"/>
    </location>
</feature>
<gene>
    <name evidence="2" type="ORF">NDU88_002403</name>
</gene>
<feature type="region of interest" description="Disordered" evidence="1">
    <location>
        <begin position="1453"/>
        <end position="1524"/>
    </location>
</feature>
<feature type="compositionally biased region" description="Polar residues" evidence="1">
    <location>
        <begin position="989"/>
        <end position="1001"/>
    </location>
</feature>
<dbReference type="GO" id="GO:0003714">
    <property type="term" value="F:transcription corepressor activity"/>
    <property type="evidence" value="ECO:0007669"/>
    <property type="project" value="TreeGrafter"/>
</dbReference>
<feature type="compositionally biased region" description="Basic and acidic residues" evidence="1">
    <location>
        <begin position="215"/>
        <end position="228"/>
    </location>
</feature>
<organism evidence="2 3">
    <name type="scientific">Pleurodeles waltl</name>
    <name type="common">Iberian ribbed newt</name>
    <dbReference type="NCBI Taxonomy" id="8319"/>
    <lineage>
        <taxon>Eukaryota</taxon>
        <taxon>Metazoa</taxon>
        <taxon>Chordata</taxon>
        <taxon>Craniata</taxon>
        <taxon>Vertebrata</taxon>
        <taxon>Euteleostomi</taxon>
        <taxon>Amphibia</taxon>
        <taxon>Batrachia</taxon>
        <taxon>Caudata</taxon>
        <taxon>Salamandroidea</taxon>
        <taxon>Salamandridae</taxon>
        <taxon>Pleurodelinae</taxon>
        <taxon>Pleurodeles</taxon>
    </lineage>
</organism>